<evidence type="ECO:0000256" key="7">
    <source>
        <dbReference type="ARBA" id="ARBA00022737"/>
    </source>
</evidence>
<dbReference type="SMART" id="SM00179">
    <property type="entry name" value="EGF_CA"/>
    <property type="match status" value="3"/>
</dbReference>
<dbReference type="InterPro" id="IPR000152">
    <property type="entry name" value="EGF-type_Asp/Asn_hydroxyl_site"/>
</dbReference>
<accession>A0A8C5VL06</accession>
<keyword evidence="6 16" id="KW-0732">Signal</keyword>
<feature type="domain" description="EGF-like" evidence="17">
    <location>
        <begin position="170"/>
        <end position="206"/>
    </location>
</feature>
<evidence type="ECO:0000256" key="12">
    <source>
        <dbReference type="ARBA" id="ARBA00061973"/>
    </source>
</evidence>
<dbReference type="EMBL" id="ABDC03003681">
    <property type="status" value="NOT_ANNOTATED_CDS"/>
    <property type="molecule type" value="Genomic_DNA"/>
</dbReference>
<dbReference type="FunFam" id="2.10.25.10:FF:000118">
    <property type="entry name" value="protein delta homolog 2"/>
    <property type="match status" value="1"/>
</dbReference>
<dbReference type="Pfam" id="PF21700">
    <property type="entry name" value="EGF_DL_JAG"/>
    <property type="match status" value="1"/>
</dbReference>
<dbReference type="InterPro" id="IPR001881">
    <property type="entry name" value="EGF-like_Ca-bd_dom"/>
</dbReference>
<dbReference type="GO" id="GO:0045197">
    <property type="term" value="P:establishment or maintenance of epithelial cell apical/basal polarity"/>
    <property type="evidence" value="ECO:0007669"/>
    <property type="project" value="TreeGrafter"/>
</dbReference>
<feature type="signal peptide" evidence="16">
    <location>
        <begin position="1"/>
        <end position="23"/>
    </location>
</feature>
<dbReference type="SUPFAM" id="SSF57196">
    <property type="entry name" value="EGF/Laminin"/>
    <property type="match status" value="4"/>
</dbReference>
<evidence type="ECO:0000313" key="19">
    <source>
        <dbReference type="Proteomes" id="UP000694394"/>
    </source>
</evidence>
<reference evidence="18" key="1">
    <citation type="submission" date="2016-12" db="EMBL/GenBank/DDBJ databases">
        <title>Mouse lemur reference genome and diversity panel.</title>
        <authorList>
            <person name="Harris R."/>
            <person name="Larsen P."/>
            <person name="Liu Y."/>
            <person name="Hughes D.S."/>
            <person name="Murali S."/>
            <person name="Raveendran M."/>
            <person name="Korchina V."/>
            <person name="Wang M."/>
            <person name="Jhangiani S."/>
            <person name="Bandaranaike D."/>
            <person name="Bellair M."/>
            <person name="Blankenburg K."/>
            <person name="Chao H."/>
            <person name="Dahdouli M."/>
            <person name="Dinh H."/>
            <person name="Doddapaneni H."/>
            <person name="English A."/>
            <person name="Firestine M."/>
            <person name="Gnanaolivu R."/>
            <person name="Gross S."/>
            <person name="Hernandez B."/>
            <person name="Javaid M."/>
            <person name="Jayaseelan J."/>
            <person name="Jones J."/>
            <person name="Khan Z."/>
            <person name="Kovar C."/>
            <person name="Kurapati P."/>
            <person name="Le B."/>
            <person name="Lee S."/>
            <person name="Li M."/>
            <person name="Mathew T."/>
            <person name="Narasimhan A."/>
            <person name="Ngo D."/>
            <person name="Nguyen L."/>
            <person name="Okwuonu G."/>
            <person name="Ongeri F."/>
            <person name="Osuji N."/>
            <person name="Pu L.-L."/>
            <person name="Puazo M."/>
            <person name="Quiroz J."/>
            <person name="Raj R."/>
            <person name="Rajbhandari K."/>
            <person name="Reid J.G."/>
            <person name="Santibanez J."/>
            <person name="Sexton D."/>
            <person name="Skinner E."/>
            <person name="Vee V."/>
            <person name="Weissenberger G."/>
            <person name="Wu Y."/>
            <person name="Xin Y."/>
            <person name="Han Y."/>
            <person name="Campbell C."/>
            <person name="Brown A."/>
            <person name="Sullivan B."/>
            <person name="Shelton J."/>
            <person name="Brown S."/>
            <person name="Dudchenko O."/>
            <person name="Machol I."/>
            <person name="Durand N."/>
            <person name="Shamim M."/>
            <person name="Lieberman A."/>
            <person name="Muzny D.M."/>
            <person name="Richards S."/>
            <person name="Yoder A."/>
            <person name="Worley K.C."/>
            <person name="Rogers J."/>
            <person name="Gibbs R.A."/>
        </authorList>
    </citation>
    <scope>NUCLEOTIDE SEQUENCE [LARGE SCALE GENOMIC DNA]</scope>
</reference>
<dbReference type="FunFam" id="2.10.25.10:FF:000255">
    <property type="entry name" value="Sushi, nidogen and EGF-like domains 1"/>
    <property type="match status" value="1"/>
</dbReference>
<organism evidence="18 19">
    <name type="scientific">Microcebus murinus</name>
    <name type="common">Gray mouse lemur</name>
    <name type="synonym">Lemur murinus</name>
    <dbReference type="NCBI Taxonomy" id="30608"/>
    <lineage>
        <taxon>Eukaryota</taxon>
        <taxon>Metazoa</taxon>
        <taxon>Chordata</taxon>
        <taxon>Craniata</taxon>
        <taxon>Vertebrata</taxon>
        <taxon>Euteleostomi</taxon>
        <taxon>Mammalia</taxon>
        <taxon>Eutheria</taxon>
        <taxon>Euarchontoglires</taxon>
        <taxon>Primates</taxon>
        <taxon>Strepsirrhini</taxon>
        <taxon>Lemuriformes</taxon>
        <taxon>Cheirogaleidae</taxon>
        <taxon>Microcebus</taxon>
    </lineage>
</organism>
<evidence type="ECO:0000256" key="14">
    <source>
        <dbReference type="PROSITE-ProRule" id="PRU00076"/>
    </source>
</evidence>
<dbReference type="GO" id="GO:0005886">
    <property type="term" value="C:plasma membrane"/>
    <property type="evidence" value="ECO:0007669"/>
    <property type="project" value="TreeGrafter"/>
</dbReference>
<dbReference type="GO" id="GO:0005509">
    <property type="term" value="F:calcium ion binding"/>
    <property type="evidence" value="ECO:0007669"/>
    <property type="project" value="InterPro"/>
</dbReference>
<feature type="disulfide bond" evidence="14">
    <location>
        <begin position="196"/>
        <end position="205"/>
    </location>
</feature>
<keyword evidence="5 15" id="KW-0812">Transmembrane</keyword>
<keyword evidence="10 14" id="KW-1015">Disulfide bond</keyword>
<feature type="disulfide bond" evidence="14">
    <location>
        <begin position="45"/>
        <end position="54"/>
    </location>
</feature>
<dbReference type="InterPro" id="IPR051022">
    <property type="entry name" value="Notch_Cell-Fate_Det"/>
</dbReference>
<dbReference type="GO" id="GO:0005737">
    <property type="term" value="C:cytoplasm"/>
    <property type="evidence" value="ECO:0007669"/>
    <property type="project" value="UniProtKB-SubCell"/>
</dbReference>
<keyword evidence="4 14" id="KW-0245">EGF-like domain</keyword>
<keyword evidence="9 15" id="KW-0472">Membrane</keyword>
<protein>
    <recommendedName>
        <fullName evidence="13">Protein delta homolog 1</fullName>
    </recommendedName>
</protein>
<dbReference type="GO" id="GO:0007157">
    <property type="term" value="P:heterophilic cell-cell adhesion via plasma membrane cell adhesion molecules"/>
    <property type="evidence" value="ECO:0007669"/>
    <property type="project" value="TreeGrafter"/>
</dbReference>
<name>A0A8C5VL06_MICMU</name>
<feature type="domain" description="EGF-like" evidence="17">
    <location>
        <begin position="208"/>
        <end position="245"/>
    </location>
</feature>
<gene>
    <name evidence="18" type="primary">DLK1</name>
</gene>
<dbReference type="PANTHER" id="PTHR24049:SF42">
    <property type="entry name" value="DELTA LIKE NON-CANONICAL NOTCH LIGAND 1"/>
    <property type="match status" value="1"/>
</dbReference>
<evidence type="ECO:0000256" key="15">
    <source>
        <dbReference type="SAM" id="Phobius"/>
    </source>
</evidence>
<feature type="domain" description="EGF-like" evidence="17">
    <location>
        <begin position="88"/>
        <end position="125"/>
    </location>
</feature>
<evidence type="ECO:0000256" key="16">
    <source>
        <dbReference type="SAM" id="SignalP"/>
    </source>
</evidence>
<keyword evidence="3" id="KW-0963">Cytoplasm</keyword>
<feature type="transmembrane region" description="Helical" evidence="15">
    <location>
        <begin position="307"/>
        <end position="327"/>
    </location>
</feature>
<dbReference type="FunFam" id="2.10.25.10:FF:000018">
    <property type="entry name" value="Delta-like 1"/>
    <property type="match status" value="1"/>
</dbReference>
<evidence type="ECO:0000256" key="2">
    <source>
        <dbReference type="ARBA" id="ARBA00004496"/>
    </source>
</evidence>
<proteinExistence type="predicted"/>
<keyword evidence="7" id="KW-0677">Repeat</keyword>
<feature type="disulfide bond" evidence="14">
    <location>
        <begin position="115"/>
        <end position="124"/>
    </location>
</feature>
<evidence type="ECO:0000256" key="4">
    <source>
        <dbReference type="ARBA" id="ARBA00022536"/>
    </source>
</evidence>
<evidence type="ECO:0000256" key="1">
    <source>
        <dbReference type="ARBA" id="ARBA00004479"/>
    </source>
</evidence>
<dbReference type="PROSITE" id="PS00010">
    <property type="entry name" value="ASX_HYDROXYL"/>
    <property type="match status" value="1"/>
</dbReference>
<keyword evidence="8 15" id="KW-1133">Transmembrane helix</keyword>
<feature type="disulfide bond" evidence="14">
    <location>
        <begin position="158"/>
        <end position="167"/>
    </location>
</feature>
<reference evidence="18" key="2">
    <citation type="submission" date="2025-08" db="UniProtKB">
        <authorList>
            <consortium name="Ensembl"/>
        </authorList>
    </citation>
    <scope>IDENTIFICATION</scope>
</reference>
<dbReference type="Proteomes" id="UP000694394">
    <property type="component" value="Chromosome 3"/>
</dbReference>
<dbReference type="PANTHER" id="PTHR24049">
    <property type="entry name" value="CRUMBS FAMILY MEMBER"/>
    <property type="match status" value="1"/>
</dbReference>
<dbReference type="GO" id="GO:0032991">
    <property type="term" value="C:protein-containing complex"/>
    <property type="evidence" value="ECO:0007669"/>
    <property type="project" value="TreeGrafter"/>
</dbReference>
<dbReference type="Pfam" id="PF00008">
    <property type="entry name" value="EGF"/>
    <property type="match status" value="2"/>
</dbReference>
<evidence type="ECO:0000256" key="5">
    <source>
        <dbReference type="ARBA" id="ARBA00022692"/>
    </source>
</evidence>
<dbReference type="PROSITE" id="PS50026">
    <property type="entry name" value="EGF_3"/>
    <property type="match status" value="5"/>
</dbReference>
<evidence type="ECO:0000256" key="13">
    <source>
        <dbReference type="ARBA" id="ARBA00072386"/>
    </source>
</evidence>
<evidence type="ECO:0000256" key="3">
    <source>
        <dbReference type="ARBA" id="ARBA00022490"/>
    </source>
</evidence>
<feature type="domain" description="EGF-like" evidence="17">
    <location>
        <begin position="22"/>
        <end position="55"/>
    </location>
</feature>
<dbReference type="GeneTree" id="ENSGT00940000154225"/>
<dbReference type="InterPro" id="IPR000742">
    <property type="entry name" value="EGF"/>
</dbReference>
<feature type="chain" id="PRO_5034330638" description="Protein delta homolog 1" evidence="16">
    <location>
        <begin position="24"/>
        <end position="383"/>
    </location>
</feature>
<keyword evidence="11" id="KW-0325">Glycoprotein</keyword>
<comment type="subunit">
    <text evidence="12">Monomer. Interacts with SH3RF2.</text>
</comment>
<comment type="caution">
    <text evidence="14">Lacks conserved residue(s) required for the propagation of feature annotation.</text>
</comment>
<feature type="domain" description="EGF-like" evidence="17">
    <location>
        <begin position="127"/>
        <end position="168"/>
    </location>
</feature>
<evidence type="ECO:0000259" key="17">
    <source>
        <dbReference type="PROSITE" id="PS50026"/>
    </source>
</evidence>
<evidence type="ECO:0000256" key="8">
    <source>
        <dbReference type="ARBA" id="ARBA00022989"/>
    </source>
</evidence>
<evidence type="ECO:0000256" key="6">
    <source>
        <dbReference type="ARBA" id="ARBA00022729"/>
    </source>
</evidence>
<dbReference type="Gene3D" id="2.10.25.10">
    <property type="entry name" value="Laminin"/>
    <property type="match status" value="5"/>
</dbReference>
<dbReference type="SMART" id="SM00181">
    <property type="entry name" value="EGF"/>
    <property type="match status" value="6"/>
</dbReference>
<keyword evidence="19" id="KW-1185">Reference proteome</keyword>
<dbReference type="Ensembl" id="ENSMICT00000032705.2">
    <property type="protein sequence ID" value="ENSMICP00000020550.2"/>
    <property type="gene ID" value="ENSMICG00000029216.2"/>
</dbReference>
<dbReference type="Pfam" id="PF12661">
    <property type="entry name" value="hEGF"/>
    <property type="match status" value="2"/>
</dbReference>
<dbReference type="GO" id="GO:0045746">
    <property type="term" value="P:negative regulation of Notch signaling pathway"/>
    <property type="evidence" value="ECO:0007669"/>
    <property type="project" value="Ensembl"/>
</dbReference>
<dbReference type="FunFam" id="2.10.25.10:FF:000321">
    <property type="entry name" value="Protein delta homolog 1"/>
    <property type="match status" value="1"/>
</dbReference>
<dbReference type="PROSITE" id="PS00022">
    <property type="entry name" value="EGF_1"/>
    <property type="match status" value="5"/>
</dbReference>
<evidence type="ECO:0000313" key="18">
    <source>
        <dbReference type="Ensembl" id="ENSMICP00000020550.2"/>
    </source>
</evidence>
<sequence>MTATKALLPVLLLLLAFGHTNHGSECLLNCDPARGHCDEDSICRCKPGWQGALCDQCMTNPGCVYGICEEPWDCLCSDGWGGDFCEIDLRPCNSSPCANEGNCMDLNDGSFLCSCPRGFAGLTCERTHGPCAIQGSPCKNRGYCVDDEGEADFPSCLCRPGFAGNFCEIVTNSCDPNPCKNDGVCTDIGGDFRCRCPAGFIDKTCSQSVNTCGGIPCLNGGACMQHSQVSFECLCKPEFTGPACVKKRAVGPPQVAHLPGGYGLTYRVTPGVHEQLVAKPEHHILKVSVKGVNKNTPLLTEGQAICFTILGVITTLGLLGLLGLFFLNKCECLTSFVRKHWPFRESSSVLLHYQSGDDLTVNIVLPEKVDMTTFNRDTMEDAI</sequence>
<comment type="subcellular location">
    <subcellularLocation>
        <location evidence="2">Cytoplasm</location>
    </subcellularLocation>
    <subcellularLocation>
        <location evidence="1">Membrane</location>
        <topology evidence="1">Single-pass type I membrane protein</topology>
    </subcellularLocation>
</comment>
<evidence type="ECO:0000256" key="10">
    <source>
        <dbReference type="ARBA" id="ARBA00023157"/>
    </source>
</evidence>
<feature type="disulfide bond" evidence="14">
    <location>
        <begin position="235"/>
        <end position="244"/>
    </location>
</feature>
<reference evidence="18" key="3">
    <citation type="submission" date="2025-09" db="UniProtKB">
        <authorList>
            <consortium name="Ensembl"/>
        </authorList>
    </citation>
    <scope>IDENTIFICATION</scope>
</reference>
<dbReference type="AlphaFoldDB" id="A0A8C5VL06"/>
<dbReference type="PROSITE" id="PS01186">
    <property type="entry name" value="EGF_2"/>
    <property type="match status" value="4"/>
</dbReference>
<evidence type="ECO:0000256" key="9">
    <source>
        <dbReference type="ARBA" id="ARBA00023136"/>
    </source>
</evidence>
<dbReference type="InterPro" id="IPR013032">
    <property type="entry name" value="EGF-like_CS"/>
</dbReference>
<evidence type="ECO:0000256" key="11">
    <source>
        <dbReference type="ARBA" id="ARBA00023180"/>
    </source>
</evidence>
<dbReference type="CDD" id="cd00054">
    <property type="entry name" value="EGF_CA"/>
    <property type="match status" value="2"/>
</dbReference>
<dbReference type="GO" id="GO:0005615">
    <property type="term" value="C:extracellular space"/>
    <property type="evidence" value="ECO:0007669"/>
    <property type="project" value="Ensembl"/>
</dbReference>